<comment type="caution">
    <text evidence="1">The sequence shown here is derived from an EMBL/GenBank/DDBJ whole genome shotgun (WGS) entry which is preliminary data.</text>
</comment>
<protein>
    <submittedName>
        <fullName evidence="1">Uncharacterized protein</fullName>
    </submittedName>
</protein>
<accession>A0A0F9LGV3</accession>
<name>A0A0F9LGV3_9ZZZZ</name>
<dbReference type="EMBL" id="LAZR01006357">
    <property type="protein sequence ID" value="KKM92708.1"/>
    <property type="molecule type" value="Genomic_DNA"/>
</dbReference>
<reference evidence="1" key="1">
    <citation type="journal article" date="2015" name="Nature">
        <title>Complex archaea that bridge the gap between prokaryotes and eukaryotes.</title>
        <authorList>
            <person name="Spang A."/>
            <person name="Saw J.H."/>
            <person name="Jorgensen S.L."/>
            <person name="Zaremba-Niedzwiedzka K."/>
            <person name="Martijn J."/>
            <person name="Lind A.E."/>
            <person name="van Eijk R."/>
            <person name="Schleper C."/>
            <person name="Guy L."/>
            <person name="Ettema T.J."/>
        </authorList>
    </citation>
    <scope>NUCLEOTIDE SEQUENCE</scope>
</reference>
<gene>
    <name evidence="1" type="ORF">LCGC14_1215840</name>
</gene>
<evidence type="ECO:0000313" key="1">
    <source>
        <dbReference type="EMBL" id="KKM92708.1"/>
    </source>
</evidence>
<dbReference type="AlphaFoldDB" id="A0A0F9LGV3"/>
<sequence>MSKPKDLVCEMCEKKSKARVIIHTMLRADGGWVQCHIYENGWIGECDGVDTCPICTGNIEISFVGLSKLNRVKKADYRKGVLNSLSIAEVEKIINDNKDAKVKILDNGEVRAARG</sequence>
<proteinExistence type="predicted"/>
<organism evidence="1">
    <name type="scientific">marine sediment metagenome</name>
    <dbReference type="NCBI Taxonomy" id="412755"/>
    <lineage>
        <taxon>unclassified sequences</taxon>
        <taxon>metagenomes</taxon>
        <taxon>ecological metagenomes</taxon>
    </lineage>
</organism>